<sequence>MDYGGGNSVGNEASQLIFLDENGMLESNEPEIGDRFRDIEGMDRTDKPIALSSLEGKFILLDFWASWCGPCRKENPNLVKLYNRYNSQGFEIFSYSIDQNSYAWKNAVLTDSLVWTNVIEKPTGNYYPSEAIYKVKFLPTSYLIGPEGIILAKNLRGIELEEKLREVLETTSLDN</sequence>
<dbReference type="PANTHER" id="PTHR42852:SF6">
    <property type="entry name" value="THIOL:DISULFIDE INTERCHANGE PROTEIN DSBE"/>
    <property type="match status" value="1"/>
</dbReference>
<accession>A0ABQ6PRQ7</accession>
<evidence type="ECO:0000313" key="6">
    <source>
        <dbReference type="EMBL" id="GMQ30681.1"/>
    </source>
</evidence>
<dbReference type="InterPro" id="IPR000866">
    <property type="entry name" value="AhpC/TSA"/>
</dbReference>
<dbReference type="InterPro" id="IPR036249">
    <property type="entry name" value="Thioredoxin-like_sf"/>
</dbReference>
<keyword evidence="2" id="KW-0201">Cytochrome c-type biogenesis</keyword>
<dbReference type="Proteomes" id="UP001338309">
    <property type="component" value="Unassembled WGS sequence"/>
</dbReference>
<keyword evidence="7" id="KW-1185">Reference proteome</keyword>
<dbReference type="EMBL" id="BTPD01000011">
    <property type="protein sequence ID" value="GMQ30681.1"/>
    <property type="molecule type" value="Genomic_DNA"/>
</dbReference>
<proteinExistence type="predicted"/>
<feature type="domain" description="Thioredoxin" evidence="5">
    <location>
        <begin position="30"/>
        <end position="173"/>
    </location>
</feature>
<evidence type="ECO:0000256" key="4">
    <source>
        <dbReference type="ARBA" id="ARBA00023284"/>
    </source>
</evidence>
<dbReference type="SUPFAM" id="SSF52833">
    <property type="entry name" value="Thioredoxin-like"/>
    <property type="match status" value="1"/>
</dbReference>
<keyword evidence="3" id="KW-1015">Disulfide bond</keyword>
<reference evidence="6 7" key="1">
    <citation type="submission" date="2023-08" db="EMBL/GenBank/DDBJ databases">
        <title>Draft genome sequence of Algoriphagus confluentis.</title>
        <authorList>
            <person name="Takatani N."/>
            <person name="Hosokawa M."/>
            <person name="Sawabe T."/>
        </authorList>
    </citation>
    <scope>NUCLEOTIDE SEQUENCE [LARGE SCALE GENOMIC DNA]</scope>
    <source>
        <strain evidence="6 7">NBRC 111222</strain>
    </source>
</reference>
<protein>
    <recommendedName>
        <fullName evidence="5">Thioredoxin domain-containing protein</fullName>
    </recommendedName>
</protein>
<organism evidence="6 7">
    <name type="scientific">Algoriphagus confluentis</name>
    <dbReference type="NCBI Taxonomy" id="1697556"/>
    <lineage>
        <taxon>Bacteria</taxon>
        <taxon>Pseudomonadati</taxon>
        <taxon>Bacteroidota</taxon>
        <taxon>Cytophagia</taxon>
        <taxon>Cytophagales</taxon>
        <taxon>Cyclobacteriaceae</taxon>
        <taxon>Algoriphagus</taxon>
    </lineage>
</organism>
<dbReference type="InterPro" id="IPR017937">
    <property type="entry name" value="Thioredoxin_CS"/>
</dbReference>
<dbReference type="PROSITE" id="PS51352">
    <property type="entry name" value="THIOREDOXIN_2"/>
    <property type="match status" value="1"/>
</dbReference>
<dbReference type="PANTHER" id="PTHR42852">
    <property type="entry name" value="THIOL:DISULFIDE INTERCHANGE PROTEIN DSBE"/>
    <property type="match status" value="1"/>
</dbReference>
<comment type="subcellular location">
    <subcellularLocation>
        <location evidence="1">Cell envelope</location>
    </subcellularLocation>
</comment>
<evidence type="ECO:0000256" key="3">
    <source>
        <dbReference type="ARBA" id="ARBA00023157"/>
    </source>
</evidence>
<dbReference type="PROSITE" id="PS00194">
    <property type="entry name" value="THIOREDOXIN_1"/>
    <property type="match status" value="1"/>
</dbReference>
<dbReference type="CDD" id="cd02966">
    <property type="entry name" value="TlpA_like_family"/>
    <property type="match status" value="1"/>
</dbReference>
<evidence type="ECO:0000313" key="7">
    <source>
        <dbReference type="Proteomes" id="UP001338309"/>
    </source>
</evidence>
<dbReference type="InterPro" id="IPR050553">
    <property type="entry name" value="Thioredoxin_ResA/DsbE_sf"/>
</dbReference>
<name>A0ABQ6PRQ7_9BACT</name>
<dbReference type="Gene3D" id="3.40.30.10">
    <property type="entry name" value="Glutaredoxin"/>
    <property type="match status" value="1"/>
</dbReference>
<gene>
    <name evidence="6" type="ORF">Aconfl_33240</name>
</gene>
<comment type="caution">
    <text evidence="6">The sequence shown here is derived from an EMBL/GenBank/DDBJ whole genome shotgun (WGS) entry which is preliminary data.</text>
</comment>
<evidence type="ECO:0000259" key="5">
    <source>
        <dbReference type="PROSITE" id="PS51352"/>
    </source>
</evidence>
<evidence type="ECO:0000256" key="1">
    <source>
        <dbReference type="ARBA" id="ARBA00004196"/>
    </source>
</evidence>
<dbReference type="InterPro" id="IPR013766">
    <property type="entry name" value="Thioredoxin_domain"/>
</dbReference>
<evidence type="ECO:0000256" key="2">
    <source>
        <dbReference type="ARBA" id="ARBA00022748"/>
    </source>
</evidence>
<keyword evidence="4" id="KW-0676">Redox-active center</keyword>
<dbReference type="Pfam" id="PF00578">
    <property type="entry name" value="AhpC-TSA"/>
    <property type="match status" value="1"/>
</dbReference>